<dbReference type="Proteomes" id="UP001150217">
    <property type="component" value="Unassembled WGS sequence"/>
</dbReference>
<evidence type="ECO:0000313" key="2">
    <source>
        <dbReference type="Proteomes" id="UP001150217"/>
    </source>
</evidence>
<evidence type="ECO:0000313" key="1">
    <source>
        <dbReference type="EMBL" id="KAJ4470040.1"/>
    </source>
</evidence>
<comment type="caution">
    <text evidence="1">The sequence shown here is derived from an EMBL/GenBank/DDBJ whole genome shotgun (WGS) entry which is preliminary data.</text>
</comment>
<sequence length="216" mass="23676">MEFCLALVQYIKIIDPLARALWSLEAAQTNAADVYLFWLAIFAAELKELFSLGEPVTGIDDALAGKVIKIFNAHYKAFIDNTPYDPYFTLFYLDPQFINSDVLKVSGTIPTGGPTITISLPVTDYVPEANEAPFPAAYHCAKKALKSILHAEVEMYSSIGDGASIFLLIQQAGGSIQTVVQKFLPQLLVYSCKEYPFGNLMGSKSMLDGGVSCYHI</sequence>
<protein>
    <submittedName>
        <fullName evidence="1">Uncharacterized protein</fullName>
    </submittedName>
</protein>
<reference evidence="1" key="1">
    <citation type="submission" date="2022-08" db="EMBL/GenBank/DDBJ databases">
        <title>A Global Phylogenomic Analysis of the Shiitake Genus Lentinula.</title>
        <authorList>
            <consortium name="DOE Joint Genome Institute"/>
            <person name="Sierra-Patev S."/>
            <person name="Min B."/>
            <person name="Naranjo-Ortiz M."/>
            <person name="Looney B."/>
            <person name="Konkel Z."/>
            <person name="Slot J.C."/>
            <person name="Sakamoto Y."/>
            <person name="Steenwyk J.L."/>
            <person name="Rokas A."/>
            <person name="Carro J."/>
            <person name="Camarero S."/>
            <person name="Ferreira P."/>
            <person name="Molpeceres G."/>
            <person name="Ruiz-Duenas F.J."/>
            <person name="Serrano A."/>
            <person name="Henrissat B."/>
            <person name="Drula E."/>
            <person name="Hughes K.W."/>
            <person name="Mata J.L."/>
            <person name="Ishikawa N.K."/>
            <person name="Vargas-Isla R."/>
            <person name="Ushijima S."/>
            <person name="Smith C.A."/>
            <person name="Ahrendt S."/>
            <person name="Andreopoulos W."/>
            <person name="He G."/>
            <person name="Labutti K."/>
            <person name="Lipzen A."/>
            <person name="Ng V."/>
            <person name="Riley R."/>
            <person name="Sandor L."/>
            <person name="Barry K."/>
            <person name="Martinez A.T."/>
            <person name="Xiao Y."/>
            <person name="Gibbons J.G."/>
            <person name="Terashima K."/>
            <person name="Grigoriev I.V."/>
            <person name="Hibbett D.S."/>
        </authorList>
    </citation>
    <scope>NUCLEOTIDE SEQUENCE</scope>
    <source>
        <strain evidence="1">RHP3577 ss4</strain>
    </source>
</reference>
<keyword evidence="2" id="KW-1185">Reference proteome</keyword>
<proteinExistence type="predicted"/>
<organism evidence="1 2">
    <name type="scientific">Lentinula lateritia</name>
    <dbReference type="NCBI Taxonomy" id="40482"/>
    <lineage>
        <taxon>Eukaryota</taxon>
        <taxon>Fungi</taxon>
        <taxon>Dikarya</taxon>
        <taxon>Basidiomycota</taxon>
        <taxon>Agaricomycotina</taxon>
        <taxon>Agaricomycetes</taxon>
        <taxon>Agaricomycetidae</taxon>
        <taxon>Agaricales</taxon>
        <taxon>Marasmiineae</taxon>
        <taxon>Omphalotaceae</taxon>
        <taxon>Lentinula</taxon>
    </lineage>
</organism>
<gene>
    <name evidence="1" type="ORF">C8R41DRAFT_870838</name>
</gene>
<accession>A0ABQ8V1Z6</accession>
<name>A0ABQ8V1Z6_9AGAR</name>
<dbReference type="EMBL" id="JANVFT010000093">
    <property type="protein sequence ID" value="KAJ4470040.1"/>
    <property type="molecule type" value="Genomic_DNA"/>
</dbReference>